<organism evidence="3 4">
    <name type="scientific">Saccharothrix algeriensis</name>
    <dbReference type="NCBI Taxonomy" id="173560"/>
    <lineage>
        <taxon>Bacteria</taxon>
        <taxon>Bacillati</taxon>
        <taxon>Actinomycetota</taxon>
        <taxon>Actinomycetes</taxon>
        <taxon>Pseudonocardiales</taxon>
        <taxon>Pseudonocardiaceae</taxon>
        <taxon>Saccharothrix</taxon>
    </lineage>
</organism>
<feature type="transmembrane region" description="Helical" evidence="2">
    <location>
        <begin position="671"/>
        <end position="692"/>
    </location>
</feature>
<feature type="transmembrane region" description="Helical" evidence="2">
    <location>
        <begin position="704"/>
        <end position="723"/>
    </location>
</feature>
<accession>A0ABS2S7K0</accession>
<feature type="transmembrane region" description="Helical" evidence="2">
    <location>
        <begin position="444"/>
        <end position="465"/>
    </location>
</feature>
<keyword evidence="2" id="KW-1133">Transmembrane helix</keyword>
<feature type="transmembrane region" description="Helical" evidence="2">
    <location>
        <begin position="570"/>
        <end position="588"/>
    </location>
</feature>
<dbReference type="InterPro" id="IPR019286">
    <property type="entry name" value="DUF2339_TM"/>
</dbReference>
<dbReference type="Pfam" id="PF10101">
    <property type="entry name" value="DUF2339"/>
    <property type="match status" value="1"/>
</dbReference>
<evidence type="ECO:0000313" key="3">
    <source>
        <dbReference type="EMBL" id="MBM7812212.1"/>
    </source>
</evidence>
<feature type="compositionally biased region" description="Pro residues" evidence="1">
    <location>
        <begin position="200"/>
        <end position="220"/>
    </location>
</feature>
<sequence length="759" mass="75375">MTGPDPLMRLADELGHLGRRLEAVGLELRNVGGTATTTAPRPADTAPTAPAPTAQPTGQPTAQPTAQPTGQPTPTTPTASGPTAQPTRSAPAAEPASAAATATSSTPTGPTATGSTPTGPTAAGSTPTGPTAAGSTPTGPTAAGSAPTGPTDGRTGPIIPPRGQSTAPTTPPHGQPTASAVPPHWQPTAPAAPTHGQPTAPGPTTPPPGRRQAPAEPPAQPWHAWSAPPPPQAPWTAHQPPPPPPPGPSLFDRLSRPGAGSKLLAWVGGAITLLGVVLLLILAVQRGYLGPLPRVVGGAVLGAALVGVALRLHRTETSRTGAFAVAATGFAVLYLDVVAATSIYAYLPEGGGLAAGLAVAAAGLLLAMRWDSAPFAIGVVAACAVCAPILTAGFTPLLVAFLLVLKIAASPVHLKRDWPPLAVTAGVPPLLAAVLTIGRTDDPLVLSGVALVAALVGVAAAVLTARVRPDDLTALGLAVGSPMPALLTTAVLDRQWGAGLAGVLAVVLLALWAFGRRGLPAPFTAGVGSVGVFALFVGTAIALDGSARAAVVLAEALVLALLARRLRSRGPLVGATAFGAVGFVLAVADAVPPRLLLDGPWRPVTDGALVAGLLTALVLGLVAIALPWAAVRLGVLGRTPLPWVVLALVVLYAAAGVVLCGALLVSQSVTGFVFGHSVVTVSWAVAALVLLVRGIDVRSLRVAGLVLVGAAVAKLLLFDLAALDGIARVLAFIGAGLVLLTAGTRYAKLVATRRISANS</sequence>
<dbReference type="Proteomes" id="UP001195724">
    <property type="component" value="Unassembled WGS sequence"/>
</dbReference>
<feature type="region of interest" description="Disordered" evidence="1">
    <location>
        <begin position="27"/>
        <end position="254"/>
    </location>
</feature>
<feature type="transmembrane region" description="Helical" evidence="2">
    <location>
        <begin position="291"/>
        <end position="310"/>
    </location>
</feature>
<dbReference type="PANTHER" id="PTHR38434:SF1">
    <property type="entry name" value="BLL2549 PROTEIN"/>
    <property type="match status" value="1"/>
</dbReference>
<feature type="transmembrane region" description="Helical" evidence="2">
    <location>
        <begin position="421"/>
        <end position="438"/>
    </location>
</feature>
<gene>
    <name evidence="3" type="ORF">JOE68_003077</name>
</gene>
<feature type="transmembrane region" description="Helical" evidence="2">
    <location>
        <begin position="263"/>
        <end position="285"/>
    </location>
</feature>
<feature type="compositionally biased region" description="Low complexity" evidence="1">
    <location>
        <begin position="186"/>
        <end position="199"/>
    </location>
</feature>
<feature type="transmembrane region" description="Helical" evidence="2">
    <location>
        <begin position="521"/>
        <end position="541"/>
    </location>
</feature>
<feature type="transmembrane region" description="Helical" evidence="2">
    <location>
        <begin position="496"/>
        <end position="514"/>
    </location>
</feature>
<evidence type="ECO:0000256" key="1">
    <source>
        <dbReference type="SAM" id="MobiDB-lite"/>
    </source>
</evidence>
<feature type="transmembrane region" description="Helical" evidence="2">
    <location>
        <begin position="351"/>
        <end position="368"/>
    </location>
</feature>
<dbReference type="PANTHER" id="PTHR38434">
    <property type="entry name" value="BLL2549 PROTEIN"/>
    <property type="match status" value="1"/>
</dbReference>
<dbReference type="EMBL" id="JAFBCL010000001">
    <property type="protein sequence ID" value="MBM7812212.1"/>
    <property type="molecule type" value="Genomic_DNA"/>
</dbReference>
<name>A0ABS2S7K0_9PSEU</name>
<feature type="transmembrane region" description="Helical" evidence="2">
    <location>
        <begin position="643"/>
        <end position="665"/>
    </location>
</feature>
<feature type="compositionally biased region" description="Low complexity" evidence="1">
    <location>
        <begin position="32"/>
        <end position="151"/>
    </location>
</feature>
<proteinExistence type="predicted"/>
<keyword evidence="2" id="KW-0812">Transmembrane</keyword>
<feature type="transmembrane region" description="Helical" evidence="2">
    <location>
        <begin position="322"/>
        <end position="345"/>
    </location>
</feature>
<protein>
    <submittedName>
        <fullName evidence="3">Membrane protein</fullName>
    </submittedName>
</protein>
<feature type="transmembrane region" description="Helical" evidence="2">
    <location>
        <begin position="729"/>
        <end position="747"/>
    </location>
</feature>
<feature type="compositionally biased region" description="Pro residues" evidence="1">
    <location>
        <begin position="227"/>
        <end position="248"/>
    </location>
</feature>
<evidence type="ECO:0000313" key="4">
    <source>
        <dbReference type="Proteomes" id="UP001195724"/>
    </source>
</evidence>
<feature type="transmembrane region" description="Helical" evidence="2">
    <location>
        <begin position="547"/>
        <end position="563"/>
    </location>
</feature>
<feature type="transmembrane region" description="Helical" evidence="2">
    <location>
        <begin position="608"/>
        <end position="631"/>
    </location>
</feature>
<evidence type="ECO:0000256" key="2">
    <source>
        <dbReference type="SAM" id="Phobius"/>
    </source>
</evidence>
<keyword evidence="2" id="KW-0472">Membrane</keyword>
<reference evidence="3 4" key="1">
    <citation type="submission" date="2021-01" db="EMBL/GenBank/DDBJ databases">
        <title>Sequencing the genomes of 1000 actinobacteria strains.</title>
        <authorList>
            <person name="Klenk H.-P."/>
        </authorList>
    </citation>
    <scope>NUCLEOTIDE SEQUENCE [LARGE SCALE GENOMIC DNA]</scope>
    <source>
        <strain evidence="3 4">DSM 44581</strain>
    </source>
</reference>
<dbReference type="RefSeq" id="WP_204843013.1">
    <property type="nucleotide sequence ID" value="NZ_JAFBCL010000001.1"/>
</dbReference>
<keyword evidence="4" id="KW-1185">Reference proteome</keyword>
<comment type="caution">
    <text evidence="3">The sequence shown here is derived from an EMBL/GenBank/DDBJ whole genome shotgun (WGS) entry which is preliminary data.</text>
</comment>